<dbReference type="PANTHER" id="PTHR43520:SF8">
    <property type="entry name" value="P-TYPE CU(+) TRANSPORTER"/>
    <property type="match status" value="1"/>
</dbReference>
<sequence>MTDLVDHTHPTRRIQLDVGGMTCGACAARVERKLNKLDGVRASVNYATRRATVELDTHAHVADAIDAVHTAGYAAAELSEQAPAVNEDSATAKALFTRLIVALALFVPLANLSVVLAVVPDLRFPGWQAVLVALAAPVVTYCAWPFYRTAVRTLRTGVATMDTLVSLGVLAATALSVYSMFSAEATSTAGQGVWSAIFSSDSIYLEVAAGVTVFVLAGRYYEARARAQAVQALTALAALRATDARVECAGDTTMLIPLAELKVGQRLIVLPGETIPSDGQVIEGAASVDLSAMTGETTPVQVSAEQGSTAVGGTTCLDGRLRVEVTAVGDDTRLAEMIALVDSAQTAKARAQRVADRIAAIFVPCVIALAAATVVGWSLTGASWEHAVRAAVAVLVIACPCALGLAMPMALVIATGRGAQLGIFLKGHAALELSGTIDVVVFDKTGTLTNGQPHVTGVYTVDDDSAELILGWAATLEQHTSHPIATAIAAAAGPQSLAAPVDEVVTDVGSGVRGVIDGVKVQVGSPAWIARSAAVPAAIDARRTDIERSGGTAVYVAADDAVRGLIDIRDGIKPSARQAVDELHRMGIRTFLVTGDNAGAAQRTAEQVGIDDVIAGVLPAEKVAIIDNVRSSGAGVAMVGDGINDGPALASADLGIAIGRGTDVAIGAADIVLVRDDLTTVALALQLASATRRTMRTNLAWAFGYNLAALPLAAAGLLNPLIAGAAMALSSFFVVSNSLRLQNFARIDR</sequence>
<dbReference type="InterPro" id="IPR023214">
    <property type="entry name" value="HAD_sf"/>
</dbReference>
<dbReference type="GO" id="GO:0043682">
    <property type="term" value="F:P-type divalent copper transporter activity"/>
    <property type="evidence" value="ECO:0007669"/>
    <property type="project" value="TreeGrafter"/>
</dbReference>
<evidence type="ECO:0000256" key="9">
    <source>
        <dbReference type="ARBA" id="ARBA00023136"/>
    </source>
</evidence>
<dbReference type="PANTHER" id="PTHR43520">
    <property type="entry name" value="ATP7, ISOFORM B"/>
    <property type="match status" value="1"/>
</dbReference>
<dbReference type="GO" id="GO:0016887">
    <property type="term" value="F:ATP hydrolysis activity"/>
    <property type="evidence" value="ECO:0007669"/>
    <property type="project" value="InterPro"/>
</dbReference>
<dbReference type="GO" id="GO:0005886">
    <property type="term" value="C:plasma membrane"/>
    <property type="evidence" value="ECO:0007669"/>
    <property type="project" value="UniProtKB-SubCell"/>
</dbReference>
<dbReference type="GO" id="GO:0005524">
    <property type="term" value="F:ATP binding"/>
    <property type="evidence" value="ECO:0007669"/>
    <property type="project" value="UniProtKB-UniRule"/>
</dbReference>
<keyword evidence="4 10" id="KW-0479">Metal-binding</keyword>
<dbReference type="PROSITE" id="PS01047">
    <property type="entry name" value="HMA_1"/>
    <property type="match status" value="1"/>
</dbReference>
<dbReference type="STRING" id="417102.CA982_23175"/>
<dbReference type="NCBIfam" id="TIGR01525">
    <property type="entry name" value="ATPase-IB_hvy"/>
    <property type="match status" value="1"/>
</dbReference>
<dbReference type="InterPro" id="IPR023299">
    <property type="entry name" value="ATPase_P-typ_cyto_dom_N"/>
</dbReference>
<dbReference type="InterPro" id="IPR017969">
    <property type="entry name" value="Heavy-metal-associated_CS"/>
</dbReference>
<accession>A0A243Q4Q8</accession>
<feature type="domain" description="HMA" evidence="11">
    <location>
        <begin position="12"/>
        <end position="76"/>
    </location>
</feature>
<reference evidence="12 13" key="1">
    <citation type="submission" date="2017-05" db="EMBL/GenBank/DDBJ databases">
        <title>Biotechnological potential of actinobacteria isolated from South African environments.</title>
        <authorList>
            <person name="Le Roes-Hill M."/>
            <person name="Prins A."/>
            <person name="Durrell K.A."/>
        </authorList>
    </citation>
    <scope>NUCLEOTIDE SEQUENCE [LARGE SCALE GENOMIC DNA]</scope>
    <source>
        <strain evidence="12">BS2</strain>
    </source>
</reference>
<protein>
    <submittedName>
        <fullName evidence="12">Heavy metal translocating P-type ATPase</fullName>
    </submittedName>
</protein>
<dbReference type="Gene3D" id="3.40.50.1000">
    <property type="entry name" value="HAD superfamily/HAD-like"/>
    <property type="match status" value="1"/>
</dbReference>
<evidence type="ECO:0000313" key="12">
    <source>
        <dbReference type="EMBL" id="OUC76166.1"/>
    </source>
</evidence>
<dbReference type="SUPFAM" id="SSF55008">
    <property type="entry name" value="HMA, heavy metal-associated domain"/>
    <property type="match status" value="1"/>
</dbReference>
<dbReference type="RefSeq" id="WP_035755525.1">
    <property type="nucleotide sequence ID" value="NZ_NGFO01000039.1"/>
</dbReference>
<dbReference type="FunFam" id="3.30.70.100:FF:000005">
    <property type="entry name" value="Copper-exporting P-type ATPase A"/>
    <property type="match status" value="1"/>
</dbReference>
<evidence type="ECO:0000256" key="6">
    <source>
        <dbReference type="ARBA" id="ARBA00022840"/>
    </source>
</evidence>
<dbReference type="SUPFAM" id="SSF81653">
    <property type="entry name" value="Calcium ATPase, transduction domain A"/>
    <property type="match status" value="1"/>
</dbReference>
<keyword evidence="9 10" id="KW-0472">Membrane</keyword>
<dbReference type="AlphaFoldDB" id="A0A243Q4Q8"/>
<dbReference type="SUPFAM" id="SSF56784">
    <property type="entry name" value="HAD-like"/>
    <property type="match status" value="1"/>
</dbReference>
<name>A0A243Q4Q8_9ACTN</name>
<dbReference type="Proteomes" id="UP000194632">
    <property type="component" value="Unassembled WGS sequence"/>
</dbReference>
<evidence type="ECO:0000256" key="3">
    <source>
        <dbReference type="ARBA" id="ARBA00022692"/>
    </source>
</evidence>
<dbReference type="PROSITE" id="PS50846">
    <property type="entry name" value="HMA_2"/>
    <property type="match status" value="1"/>
</dbReference>
<evidence type="ECO:0000256" key="10">
    <source>
        <dbReference type="RuleBase" id="RU362081"/>
    </source>
</evidence>
<dbReference type="PRINTS" id="PR00119">
    <property type="entry name" value="CATATPASE"/>
</dbReference>
<feature type="transmembrane region" description="Helical" evidence="10">
    <location>
        <begin position="193"/>
        <end position="217"/>
    </location>
</feature>
<feature type="transmembrane region" description="Helical" evidence="10">
    <location>
        <begin position="358"/>
        <end position="379"/>
    </location>
</feature>
<dbReference type="GO" id="GO:0055070">
    <property type="term" value="P:copper ion homeostasis"/>
    <property type="evidence" value="ECO:0007669"/>
    <property type="project" value="TreeGrafter"/>
</dbReference>
<feature type="transmembrane region" description="Helical" evidence="10">
    <location>
        <begin position="99"/>
        <end position="120"/>
    </location>
</feature>
<dbReference type="InterPro" id="IPR044492">
    <property type="entry name" value="P_typ_ATPase_HD_dom"/>
</dbReference>
<keyword evidence="7" id="KW-1278">Translocase</keyword>
<evidence type="ECO:0000256" key="5">
    <source>
        <dbReference type="ARBA" id="ARBA00022741"/>
    </source>
</evidence>
<dbReference type="InterPro" id="IPR008250">
    <property type="entry name" value="ATPase_P-typ_transduc_dom_A_sf"/>
</dbReference>
<gene>
    <name evidence="12" type="ORF">CA982_23175</name>
</gene>
<dbReference type="EMBL" id="NGFO01000039">
    <property type="protein sequence ID" value="OUC76166.1"/>
    <property type="molecule type" value="Genomic_DNA"/>
</dbReference>
<evidence type="ECO:0000256" key="1">
    <source>
        <dbReference type="ARBA" id="ARBA00004651"/>
    </source>
</evidence>
<dbReference type="Gene3D" id="3.30.70.100">
    <property type="match status" value="1"/>
</dbReference>
<keyword evidence="13" id="KW-1185">Reference proteome</keyword>
<dbReference type="InterPro" id="IPR006121">
    <property type="entry name" value="HMA_dom"/>
</dbReference>
<dbReference type="SUPFAM" id="SSF81665">
    <property type="entry name" value="Calcium ATPase, transmembrane domain M"/>
    <property type="match status" value="1"/>
</dbReference>
<keyword evidence="6 10" id="KW-0067">ATP-binding</keyword>
<feature type="transmembrane region" description="Helical" evidence="10">
    <location>
        <begin position="159"/>
        <end position="181"/>
    </location>
</feature>
<evidence type="ECO:0000256" key="8">
    <source>
        <dbReference type="ARBA" id="ARBA00022989"/>
    </source>
</evidence>
<comment type="subcellular location">
    <subcellularLocation>
        <location evidence="1">Cell membrane</location>
        <topology evidence="1">Multi-pass membrane protein</topology>
    </subcellularLocation>
</comment>
<evidence type="ECO:0000313" key="13">
    <source>
        <dbReference type="Proteomes" id="UP000194632"/>
    </source>
</evidence>
<dbReference type="InterPro" id="IPR036412">
    <property type="entry name" value="HAD-like_sf"/>
</dbReference>
<dbReference type="OrthoDB" id="7059309at2"/>
<dbReference type="InterPro" id="IPR000579">
    <property type="entry name" value="Cation-trans_P-type_ATPase_A/B"/>
</dbReference>
<dbReference type="PRINTS" id="PR00940">
    <property type="entry name" value="CATPATPASEA"/>
</dbReference>
<dbReference type="SFLD" id="SFLDS00003">
    <property type="entry name" value="Haloacid_Dehalogenase"/>
    <property type="match status" value="1"/>
</dbReference>
<proteinExistence type="inferred from homology"/>
<feature type="transmembrane region" description="Helical" evidence="10">
    <location>
        <begin position="391"/>
        <end position="414"/>
    </location>
</feature>
<comment type="similarity">
    <text evidence="2 10">Belongs to the cation transport ATPase (P-type) (TC 3.A.3) family. Type IB subfamily.</text>
</comment>
<keyword evidence="3 10" id="KW-0812">Transmembrane</keyword>
<feature type="transmembrane region" description="Helical" evidence="10">
    <location>
        <begin position="126"/>
        <end position="147"/>
    </location>
</feature>
<dbReference type="SFLD" id="SFLDF00027">
    <property type="entry name" value="p-type_atpase"/>
    <property type="match status" value="1"/>
</dbReference>
<dbReference type="Pfam" id="PF00702">
    <property type="entry name" value="Hydrolase"/>
    <property type="match status" value="1"/>
</dbReference>
<dbReference type="InterPro" id="IPR023298">
    <property type="entry name" value="ATPase_P-typ_TM_dom_sf"/>
</dbReference>
<evidence type="ECO:0000259" key="11">
    <source>
        <dbReference type="PROSITE" id="PS50846"/>
    </source>
</evidence>
<organism evidence="12 13">
    <name type="scientific">Gordonia lacunae</name>
    <dbReference type="NCBI Taxonomy" id="417102"/>
    <lineage>
        <taxon>Bacteria</taxon>
        <taxon>Bacillati</taxon>
        <taxon>Actinomycetota</taxon>
        <taxon>Actinomycetes</taxon>
        <taxon>Mycobacteriales</taxon>
        <taxon>Gordoniaceae</taxon>
        <taxon>Gordonia</taxon>
    </lineage>
</organism>
<dbReference type="GO" id="GO:0005507">
    <property type="term" value="F:copper ion binding"/>
    <property type="evidence" value="ECO:0007669"/>
    <property type="project" value="TreeGrafter"/>
</dbReference>
<feature type="transmembrane region" description="Helical" evidence="10">
    <location>
        <begin position="699"/>
        <end position="715"/>
    </location>
</feature>
<dbReference type="Gene3D" id="2.70.150.10">
    <property type="entry name" value="Calcium-transporting ATPase, cytoplasmic transduction domain A"/>
    <property type="match status" value="1"/>
</dbReference>
<comment type="caution">
    <text evidence="12">The sequence shown here is derived from an EMBL/GenBank/DDBJ whole genome shotgun (WGS) entry which is preliminary data.</text>
</comment>
<dbReference type="CDD" id="cd00371">
    <property type="entry name" value="HMA"/>
    <property type="match status" value="1"/>
</dbReference>
<keyword evidence="5 10" id="KW-0547">Nucleotide-binding</keyword>
<dbReference type="NCBIfam" id="TIGR01494">
    <property type="entry name" value="ATPase_P-type"/>
    <property type="match status" value="1"/>
</dbReference>
<dbReference type="Pfam" id="PF00403">
    <property type="entry name" value="HMA"/>
    <property type="match status" value="1"/>
</dbReference>
<dbReference type="InterPro" id="IPR036163">
    <property type="entry name" value="HMA_dom_sf"/>
</dbReference>
<keyword evidence="10" id="KW-1003">Cell membrane</keyword>
<evidence type="ECO:0000256" key="7">
    <source>
        <dbReference type="ARBA" id="ARBA00022967"/>
    </source>
</evidence>
<dbReference type="NCBIfam" id="TIGR01511">
    <property type="entry name" value="ATPase-IB1_Cu"/>
    <property type="match status" value="1"/>
</dbReference>
<dbReference type="Pfam" id="PF00122">
    <property type="entry name" value="E1-E2_ATPase"/>
    <property type="match status" value="1"/>
</dbReference>
<evidence type="ECO:0000256" key="4">
    <source>
        <dbReference type="ARBA" id="ARBA00022723"/>
    </source>
</evidence>
<keyword evidence="8 10" id="KW-1133">Transmembrane helix</keyword>
<feature type="transmembrane region" description="Helical" evidence="10">
    <location>
        <begin position="721"/>
        <end position="739"/>
    </location>
</feature>
<dbReference type="InterPro" id="IPR001757">
    <property type="entry name" value="P_typ_ATPase"/>
</dbReference>
<dbReference type="InterPro" id="IPR059000">
    <property type="entry name" value="ATPase_P-type_domA"/>
</dbReference>
<evidence type="ECO:0000256" key="2">
    <source>
        <dbReference type="ARBA" id="ARBA00006024"/>
    </source>
</evidence>
<dbReference type="InterPro" id="IPR018303">
    <property type="entry name" value="ATPase_P-typ_P_site"/>
</dbReference>
<dbReference type="SFLD" id="SFLDG00002">
    <property type="entry name" value="C1.7:_P-type_atpase_like"/>
    <property type="match status" value="1"/>
</dbReference>
<dbReference type="InterPro" id="IPR027256">
    <property type="entry name" value="P-typ_ATPase_IB"/>
</dbReference>
<dbReference type="PROSITE" id="PS00154">
    <property type="entry name" value="ATPASE_E1_E2"/>
    <property type="match status" value="1"/>
</dbReference>
<dbReference type="Gene3D" id="3.40.1110.10">
    <property type="entry name" value="Calcium-transporting ATPase, cytoplasmic domain N"/>
    <property type="match status" value="1"/>
</dbReference>